<organism evidence="3 4">
    <name type="scientific">Marinobacter aromaticivorans</name>
    <dbReference type="NCBI Taxonomy" id="1494078"/>
    <lineage>
        <taxon>Bacteria</taxon>
        <taxon>Pseudomonadati</taxon>
        <taxon>Pseudomonadota</taxon>
        <taxon>Gammaproteobacteria</taxon>
        <taxon>Pseudomonadales</taxon>
        <taxon>Marinobacteraceae</taxon>
        <taxon>Marinobacter</taxon>
    </lineage>
</organism>
<dbReference type="InterPro" id="IPR021835">
    <property type="entry name" value="DUF3427"/>
</dbReference>
<proteinExistence type="predicted"/>
<dbReference type="SUPFAM" id="SSF51306">
    <property type="entry name" value="LexA/Signal peptidase"/>
    <property type="match status" value="1"/>
</dbReference>
<gene>
    <name evidence="3" type="ORF">ACFQQA_08075</name>
</gene>
<dbReference type="EMBL" id="JBHTBD010000002">
    <property type="protein sequence ID" value="MFC7294678.1"/>
    <property type="molecule type" value="Genomic_DNA"/>
</dbReference>
<dbReference type="Pfam" id="PF13649">
    <property type="entry name" value="Methyltransf_25"/>
    <property type="match status" value="1"/>
</dbReference>
<protein>
    <submittedName>
        <fullName evidence="3">DUF3427 domain-containing protein</fullName>
    </submittedName>
</protein>
<dbReference type="InterPro" id="IPR041698">
    <property type="entry name" value="Methyltransf_25"/>
</dbReference>
<name>A0ABW2IUT6_9GAMM</name>
<sequence length="1279" mass="144918">MSQSVAYYNAHAQAFFDETLHVDMTALYDAFLPHLPENAHILDAGCGSGRDSREFLARGYRVTAFDASEKLAALATKAISHPVTVRTFDQVHEYQVYDGIWASASLLHLPHQQIPHALARLWQALKPGGLLYLSFKRGEGQREHNGRHFTDATESQLERWASALPGVEKITTWQTADRRPGRDGYWVNGVFHKQVETHDKLITGGRYQHFLPHLCASISRAREVDMAVAFVKSTGLKLLLPDLLSALGRKQRPARVRVLTSDYMDITDPEALRSLMLLQERGAQVRVFESAGSSFHLKAYIFTYVLGESSRQGTAFIGSSNISRQALQDGLEWNYRVDYPSDNGFFEAQSRFEELFRHKNTLSLSDGWIDEYEARRVLPPRPMEAGSHEVEDPPEPTPVQTAALEALRETRSEGYSRGLVVLATGLGKTWLSAFDAAQMGARRVLFVAHREEILHQAAETFIRIRPQNRVGFYMGKQRDMAVDVLCASIQTLGKDAHLERFTPQHFDYIVVDEFHHAAAPTYYRLLSYFAPTFMLGLTATPDRTDRSDILSLCDDNLVYTHNLFEGIRSKLLAPFHYYGIFDDTVDYAEIPWRNGKFDPDQLAHKLATLGRARHAERVWQKHRQKRTLAFCVSINHADFMAKQFRKRGFAAASVHGHSELSRGEALEQLKSGELAILFSVDLFNEGVDLPAIDTVMMLRPTESKILFLQQLGRGLRKAEGKDKLVVLDFIGNHQGFLHKPQALMGADMNHRQLAQYARKAESQKLDLPDGCFINYDLQLIEFLKSLDGQGTEKDYRLLRDTLGRRPTLTEFYRFGANLTQLRKQFGHWFALVAHMEDLDETESKLVEQHAAFLAELEKTAMTKSFKMVLLEAFQELDGWRNPPELSALASQSLNVLQRRRTLLGELPVEMRESPEPRAWQAYWRRNPVRAWIGENTKAAGSFKITEGRFAAAISLASDQIDSFTALVQELVDYRLASYEARGNIEPVDQNVSVLPGSGLAGTELPYFPTLKIACGHFRSSSAEAEEYRHIGEGYGRLNPSRHFIAQASGDSMNGGKNPIYSGDYLLLEQINPDQAGSITGKTLAIERMDETGDTQYLLRVVEKTSQGQYVLKAKNPSYEDILVTDELNEQFRTFARLEAVIDPLELAVGQSFMREDIPRLFGEVFNPGKWNVGHVFLKGAAAHVLLVTLNKQGRAANHRYVDHWIDEQQFHWQSQDSTAPESKRGQELIRHRELGLSIHLFIRENRLQNKKAAPFTYYGQMDYQSHKGSRPMSVILKRA</sequence>
<feature type="domain" description="Helicase C-terminal" evidence="2">
    <location>
        <begin position="598"/>
        <end position="766"/>
    </location>
</feature>
<dbReference type="Pfam" id="PF00271">
    <property type="entry name" value="Helicase_C"/>
    <property type="match status" value="1"/>
</dbReference>
<dbReference type="Pfam" id="PF04851">
    <property type="entry name" value="ResIII"/>
    <property type="match status" value="1"/>
</dbReference>
<evidence type="ECO:0000259" key="2">
    <source>
        <dbReference type="PROSITE" id="PS51194"/>
    </source>
</evidence>
<dbReference type="SUPFAM" id="SSF56024">
    <property type="entry name" value="Phospholipase D/nuclease"/>
    <property type="match status" value="1"/>
</dbReference>
<dbReference type="PROSITE" id="PS51194">
    <property type="entry name" value="HELICASE_CTER"/>
    <property type="match status" value="1"/>
</dbReference>
<dbReference type="InterPro" id="IPR006935">
    <property type="entry name" value="Helicase/UvrB_N"/>
</dbReference>
<dbReference type="PANTHER" id="PTHR47962">
    <property type="entry name" value="ATP-DEPENDENT HELICASE LHR-RELATED-RELATED"/>
    <property type="match status" value="1"/>
</dbReference>
<dbReference type="InterPro" id="IPR036286">
    <property type="entry name" value="LexA/Signal_pep-like_sf"/>
</dbReference>
<dbReference type="CDD" id="cd06529">
    <property type="entry name" value="S24_LexA-like"/>
    <property type="match status" value="1"/>
</dbReference>
<dbReference type="SUPFAM" id="SSF52540">
    <property type="entry name" value="P-loop containing nucleoside triphosphate hydrolases"/>
    <property type="match status" value="1"/>
</dbReference>
<dbReference type="Proteomes" id="UP001596506">
    <property type="component" value="Unassembled WGS sequence"/>
</dbReference>
<dbReference type="Gene3D" id="3.30.870.10">
    <property type="entry name" value="Endonuclease Chain A"/>
    <property type="match status" value="1"/>
</dbReference>
<dbReference type="InterPro" id="IPR039418">
    <property type="entry name" value="LexA-like"/>
</dbReference>
<dbReference type="PROSITE" id="PS51192">
    <property type="entry name" value="HELICASE_ATP_BIND_1"/>
    <property type="match status" value="1"/>
</dbReference>
<keyword evidence="4" id="KW-1185">Reference proteome</keyword>
<dbReference type="InterPro" id="IPR052511">
    <property type="entry name" value="ATP-dep_Helicase"/>
</dbReference>
<dbReference type="InterPro" id="IPR029063">
    <property type="entry name" value="SAM-dependent_MTases_sf"/>
</dbReference>
<dbReference type="Pfam" id="PF13091">
    <property type="entry name" value="PLDc_2"/>
    <property type="match status" value="1"/>
</dbReference>
<dbReference type="SUPFAM" id="SSF53335">
    <property type="entry name" value="S-adenosyl-L-methionine-dependent methyltransferases"/>
    <property type="match status" value="1"/>
</dbReference>
<dbReference type="SMART" id="SM00490">
    <property type="entry name" value="HELICc"/>
    <property type="match status" value="1"/>
</dbReference>
<dbReference type="PANTHER" id="PTHR47962:SF4">
    <property type="entry name" value="HELICASE"/>
    <property type="match status" value="1"/>
</dbReference>
<dbReference type="CDD" id="cd18032">
    <property type="entry name" value="DEXHc_RE_I_III_res"/>
    <property type="match status" value="1"/>
</dbReference>
<accession>A0ABW2IUT6</accession>
<dbReference type="InterPro" id="IPR014001">
    <property type="entry name" value="Helicase_ATP-bd"/>
</dbReference>
<dbReference type="CDD" id="cd09205">
    <property type="entry name" value="PLDc_N_DEXD_b3"/>
    <property type="match status" value="1"/>
</dbReference>
<dbReference type="Pfam" id="PF11907">
    <property type="entry name" value="DUF3427"/>
    <property type="match status" value="1"/>
</dbReference>
<feature type="domain" description="Helicase ATP-binding" evidence="1">
    <location>
        <begin position="409"/>
        <end position="559"/>
    </location>
</feature>
<dbReference type="InterPro" id="IPR001650">
    <property type="entry name" value="Helicase_C-like"/>
</dbReference>
<dbReference type="InterPro" id="IPR025202">
    <property type="entry name" value="PLD-like_dom"/>
</dbReference>
<comment type="caution">
    <text evidence="3">The sequence shown here is derived from an EMBL/GenBank/DDBJ whole genome shotgun (WGS) entry which is preliminary data.</text>
</comment>
<dbReference type="Gene3D" id="2.10.109.10">
    <property type="entry name" value="Umud Fragment, subunit A"/>
    <property type="match status" value="1"/>
</dbReference>
<dbReference type="RefSeq" id="WP_100687496.1">
    <property type="nucleotide sequence ID" value="NZ_JBHTBD010000002.1"/>
</dbReference>
<dbReference type="Gene3D" id="3.40.50.300">
    <property type="entry name" value="P-loop containing nucleotide triphosphate hydrolases"/>
    <property type="match status" value="2"/>
</dbReference>
<dbReference type="CDD" id="cd18799">
    <property type="entry name" value="SF2_C_EcoAI-like"/>
    <property type="match status" value="1"/>
</dbReference>
<dbReference type="SMART" id="SM00487">
    <property type="entry name" value="DEXDc"/>
    <property type="match status" value="1"/>
</dbReference>
<evidence type="ECO:0000313" key="4">
    <source>
        <dbReference type="Proteomes" id="UP001596506"/>
    </source>
</evidence>
<evidence type="ECO:0000313" key="3">
    <source>
        <dbReference type="EMBL" id="MFC7294678.1"/>
    </source>
</evidence>
<evidence type="ECO:0000259" key="1">
    <source>
        <dbReference type="PROSITE" id="PS51192"/>
    </source>
</evidence>
<dbReference type="InterPro" id="IPR027417">
    <property type="entry name" value="P-loop_NTPase"/>
</dbReference>
<dbReference type="CDD" id="cd02440">
    <property type="entry name" value="AdoMet_MTases"/>
    <property type="match status" value="1"/>
</dbReference>
<dbReference type="Gene3D" id="3.40.50.150">
    <property type="entry name" value="Vaccinia Virus protein VP39"/>
    <property type="match status" value="1"/>
</dbReference>
<reference evidence="4" key="1">
    <citation type="journal article" date="2019" name="Int. J. Syst. Evol. Microbiol.">
        <title>The Global Catalogue of Microorganisms (GCM) 10K type strain sequencing project: providing services to taxonomists for standard genome sequencing and annotation.</title>
        <authorList>
            <consortium name="The Broad Institute Genomics Platform"/>
            <consortium name="The Broad Institute Genome Sequencing Center for Infectious Disease"/>
            <person name="Wu L."/>
            <person name="Ma J."/>
        </authorList>
    </citation>
    <scope>NUCLEOTIDE SEQUENCE [LARGE SCALE GENOMIC DNA]</scope>
    <source>
        <strain evidence="4">CCUG 60559</strain>
    </source>
</reference>
<dbReference type="InterPro" id="IPR015927">
    <property type="entry name" value="Peptidase_S24_S26A/B/C"/>
</dbReference>
<dbReference type="Pfam" id="PF00717">
    <property type="entry name" value="Peptidase_S24"/>
    <property type="match status" value="1"/>
</dbReference>